<dbReference type="AlphaFoldDB" id="A0A6G1H9H1"/>
<dbReference type="GO" id="GO:0016192">
    <property type="term" value="P:vesicle-mediated transport"/>
    <property type="evidence" value="ECO:0007669"/>
    <property type="project" value="TreeGrafter"/>
</dbReference>
<comment type="subcellular location">
    <subcellularLocation>
        <location evidence="2">Golgi apparatus membrane</location>
        <topology evidence="2">Multi-pass membrane protein</topology>
    </subcellularLocation>
</comment>
<evidence type="ECO:0000256" key="6">
    <source>
        <dbReference type="ARBA" id="ARBA00022692"/>
    </source>
</evidence>
<evidence type="ECO:0000256" key="2">
    <source>
        <dbReference type="ARBA" id="ARBA00004653"/>
    </source>
</evidence>
<reference evidence="13" key="1">
    <citation type="journal article" date="2020" name="Stud. Mycol.">
        <title>101 Dothideomycetes genomes: a test case for predicting lifestyles and emergence of pathogens.</title>
        <authorList>
            <person name="Haridas S."/>
            <person name="Albert R."/>
            <person name="Binder M."/>
            <person name="Bloem J."/>
            <person name="Labutti K."/>
            <person name="Salamov A."/>
            <person name="Andreopoulos B."/>
            <person name="Baker S."/>
            <person name="Barry K."/>
            <person name="Bills G."/>
            <person name="Bluhm B."/>
            <person name="Cannon C."/>
            <person name="Castanera R."/>
            <person name="Culley D."/>
            <person name="Daum C."/>
            <person name="Ezra D."/>
            <person name="Gonzalez J."/>
            <person name="Henrissat B."/>
            <person name="Kuo A."/>
            <person name="Liang C."/>
            <person name="Lipzen A."/>
            <person name="Lutzoni F."/>
            <person name="Magnuson J."/>
            <person name="Mondo S."/>
            <person name="Nolan M."/>
            <person name="Ohm R."/>
            <person name="Pangilinan J."/>
            <person name="Park H.-J."/>
            <person name="Ramirez L."/>
            <person name="Alfaro M."/>
            <person name="Sun H."/>
            <person name="Tritt A."/>
            <person name="Yoshinaga Y."/>
            <person name="Zwiers L.-H."/>
            <person name="Turgeon B."/>
            <person name="Goodwin S."/>
            <person name="Spatafora J."/>
            <person name="Crous P."/>
            <person name="Grigoriev I."/>
        </authorList>
    </citation>
    <scope>NUCLEOTIDE SEQUENCE</scope>
    <source>
        <strain evidence="13">CBS 113979</strain>
    </source>
</reference>
<evidence type="ECO:0000256" key="8">
    <source>
        <dbReference type="ARBA" id="ARBA00023034"/>
    </source>
</evidence>
<organism evidence="13 14">
    <name type="scientific">Aulographum hederae CBS 113979</name>
    <dbReference type="NCBI Taxonomy" id="1176131"/>
    <lineage>
        <taxon>Eukaryota</taxon>
        <taxon>Fungi</taxon>
        <taxon>Dikarya</taxon>
        <taxon>Ascomycota</taxon>
        <taxon>Pezizomycotina</taxon>
        <taxon>Dothideomycetes</taxon>
        <taxon>Pleosporomycetidae</taxon>
        <taxon>Aulographales</taxon>
        <taxon>Aulographaceae</taxon>
    </lineage>
</organism>
<gene>
    <name evidence="13" type="ORF">K402DRAFT_326494</name>
</gene>
<feature type="transmembrane region" description="Helical" evidence="11">
    <location>
        <begin position="268"/>
        <end position="289"/>
    </location>
</feature>
<comment type="function">
    <text evidence="1">Golgi membrane protein involved in vesicular trafficking and spindle migration.</text>
</comment>
<evidence type="ECO:0000256" key="7">
    <source>
        <dbReference type="ARBA" id="ARBA00022989"/>
    </source>
</evidence>
<dbReference type="InterPro" id="IPR032816">
    <property type="entry name" value="VTT_dom"/>
</dbReference>
<feature type="transmembrane region" description="Helical" evidence="11">
    <location>
        <begin position="152"/>
        <end position="174"/>
    </location>
</feature>
<keyword evidence="7 11" id="KW-1133">Transmembrane helix</keyword>
<evidence type="ECO:0000256" key="9">
    <source>
        <dbReference type="ARBA" id="ARBA00023136"/>
    </source>
</evidence>
<evidence type="ECO:0000256" key="1">
    <source>
        <dbReference type="ARBA" id="ARBA00002978"/>
    </source>
</evidence>
<comment type="similarity">
    <text evidence="3">Belongs to the TVP38/TMEM64 family.</text>
</comment>
<evidence type="ECO:0000259" key="12">
    <source>
        <dbReference type="Pfam" id="PF09335"/>
    </source>
</evidence>
<feature type="compositionally biased region" description="Basic and acidic residues" evidence="10">
    <location>
        <begin position="384"/>
        <end position="395"/>
    </location>
</feature>
<feature type="transmembrane region" description="Helical" evidence="11">
    <location>
        <begin position="229"/>
        <end position="248"/>
    </location>
</feature>
<evidence type="ECO:0000256" key="5">
    <source>
        <dbReference type="ARBA" id="ARBA00020673"/>
    </source>
</evidence>
<evidence type="ECO:0000313" key="13">
    <source>
        <dbReference type="EMBL" id="KAF1989659.1"/>
    </source>
</evidence>
<evidence type="ECO:0000256" key="10">
    <source>
        <dbReference type="SAM" id="MobiDB-lite"/>
    </source>
</evidence>
<keyword evidence="6 11" id="KW-0812">Transmembrane</keyword>
<evidence type="ECO:0000256" key="4">
    <source>
        <dbReference type="ARBA" id="ARBA00013533"/>
    </source>
</evidence>
<keyword evidence="14" id="KW-1185">Reference proteome</keyword>
<keyword evidence="8" id="KW-0333">Golgi apparatus</keyword>
<evidence type="ECO:0000313" key="14">
    <source>
        <dbReference type="Proteomes" id="UP000800041"/>
    </source>
</evidence>
<accession>A0A6G1H9H1</accession>
<dbReference type="GO" id="GO:0000139">
    <property type="term" value="C:Golgi membrane"/>
    <property type="evidence" value="ECO:0007669"/>
    <property type="project" value="UniProtKB-SubCell"/>
</dbReference>
<dbReference type="OrthoDB" id="166803at2759"/>
<name>A0A6G1H9H1_9PEZI</name>
<feature type="domain" description="VTT" evidence="12">
    <location>
        <begin position="137"/>
        <end position="250"/>
    </location>
</feature>
<feature type="region of interest" description="Disordered" evidence="10">
    <location>
        <begin position="367"/>
        <end position="395"/>
    </location>
</feature>
<feature type="region of interest" description="Disordered" evidence="10">
    <location>
        <begin position="1"/>
        <end position="20"/>
    </location>
</feature>
<protein>
    <recommendedName>
        <fullName evidence="4">Golgi apparatus membrane protein TVP38</fullName>
    </recommendedName>
    <alternativeName>
        <fullName evidence="5">Golgi apparatus membrane protein tvp38</fullName>
    </alternativeName>
</protein>
<evidence type="ECO:0000256" key="3">
    <source>
        <dbReference type="ARBA" id="ARBA00008640"/>
    </source>
</evidence>
<feature type="transmembrane region" description="Helical" evidence="11">
    <location>
        <begin position="116"/>
        <end position="146"/>
    </location>
</feature>
<proteinExistence type="inferred from homology"/>
<sequence>MPSPDLDPRALAFPTEDPPEIRRSISPVWTRRSDVYSQHSRADNPRSLQSRIWKKYGGYYKQAMKTYNKLSPVQKVVASLVGITSLVLTILFLVYNEAIFAWLAPGAKKWRNITGGWMILWALTFVVSFPPLIGYSSCVTIAGFVYGFPNGWFIVASATILGSTASFLACRTLLASFSQRLVANDSRFAALALTLKHDGIKILLAIRLCPLPYSLSNGALATFPTVSPLSFLIATTIASPKLLLHIFVGSKLGEIAEKGGQMDAKTKAISYASIAIGVLAGIITGYVIYWQTTARAKALEAEERAASADQAGAAGARREYSDDPESGLMGESIREDDDDISLRDADGAYADVFDGVDADLDADAQDFRDEIDIGNVDDDEEMESSGKKSGNEAER</sequence>
<feature type="region of interest" description="Disordered" evidence="10">
    <location>
        <begin position="308"/>
        <end position="339"/>
    </location>
</feature>
<keyword evidence="9 11" id="KW-0472">Membrane</keyword>
<dbReference type="Pfam" id="PF09335">
    <property type="entry name" value="VTT_dom"/>
    <property type="match status" value="1"/>
</dbReference>
<dbReference type="InterPro" id="IPR051076">
    <property type="entry name" value="Golgi_membrane_TVP38/TMEM64"/>
</dbReference>
<evidence type="ECO:0000256" key="11">
    <source>
        <dbReference type="SAM" id="Phobius"/>
    </source>
</evidence>
<dbReference type="Proteomes" id="UP000800041">
    <property type="component" value="Unassembled WGS sequence"/>
</dbReference>
<feature type="transmembrane region" description="Helical" evidence="11">
    <location>
        <begin position="76"/>
        <end position="95"/>
    </location>
</feature>
<dbReference type="PANTHER" id="PTHR47549:SF1">
    <property type="entry name" value="GOLGI APPARATUS MEMBRANE PROTEIN TVP38"/>
    <property type="match status" value="1"/>
</dbReference>
<dbReference type="EMBL" id="ML977144">
    <property type="protein sequence ID" value="KAF1989659.1"/>
    <property type="molecule type" value="Genomic_DNA"/>
</dbReference>
<dbReference type="PANTHER" id="PTHR47549">
    <property type="entry name" value="GOLGI APPARATUS MEMBRANE PROTEIN TVP38-RELATED"/>
    <property type="match status" value="1"/>
</dbReference>
<dbReference type="GO" id="GO:0000022">
    <property type="term" value="P:mitotic spindle elongation"/>
    <property type="evidence" value="ECO:0007669"/>
    <property type="project" value="TreeGrafter"/>
</dbReference>